<feature type="transmembrane region" description="Helical" evidence="7">
    <location>
        <begin position="79"/>
        <end position="100"/>
    </location>
</feature>
<dbReference type="Pfam" id="PF00512">
    <property type="entry name" value="HisKA"/>
    <property type="match status" value="1"/>
</dbReference>
<evidence type="ECO:0000256" key="2">
    <source>
        <dbReference type="ARBA" id="ARBA00012438"/>
    </source>
</evidence>
<keyword evidence="7" id="KW-1133">Transmembrane helix</keyword>
<evidence type="ECO:0000256" key="7">
    <source>
        <dbReference type="SAM" id="Phobius"/>
    </source>
</evidence>
<name>A0A1S8MRJ0_CLOSA</name>
<dbReference type="InterPro" id="IPR003594">
    <property type="entry name" value="HATPase_dom"/>
</dbReference>
<sequence length="676" mass="78967">MNNIKNLVRLNKIHNKSKINNIIEIEFILILFIGIYFIVTEDLEFYTLINNLTQAAIIGTFVYVNIIQSKFVERTFMKNFNIVYVISTSLILLNIFEIVVLNRGTSIYYLLLLYSGKVTLEYYQINKILKFRSSIFKRIMLLINYATLILIFWWIYNEIYLTMAKHKIYFLPSIIAVNIIMSLLMCLFTLFNTLSFFEKMPIKELKKILLYIFSIVFNYVGIISLNFGNKEIAIVTMLIKFIAFYKFYNYVISKVLEDSLQKINNNIEVATKTKKELNSVLKKRNTILNETNLMIQKSQDKYNKLVDSIYGGIFLFYYNKLQYINKGTVGTLNMSNDENLGMDLNDFIERYFDITLEDLEKAHNYIPFAKMKYTNLDVDIFLSYEDKETTIVYIHDISDINENEKATKELEEYLEEDRLKQEFFANISHELKTPINSIFTALQMDNLYLSEGNMEGMKKNRMVIKQNCLRLIRTINNFIDANKVSEGYITPDFKIYNIVELVENISDSCNKYIKLAENTLIFDSEEEEVYVNCDKEMITRIILNILSNSVKYGKKGGSIKINIYSESENTVSIKVKNDGMKIGKEIIPYIFDKFTKLNKAFNRLKEGSGLGLFLTKALVELQGGNIKLISNSKGNGFIITMCRINETNKYEFMHEELAINSLEEKVDVEFSDIYIE</sequence>
<dbReference type="InterPro" id="IPR036890">
    <property type="entry name" value="HATPase_C_sf"/>
</dbReference>
<feature type="transmembrane region" description="Helical" evidence="7">
    <location>
        <begin position="45"/>
        <end position="67"/>
    </location>
</feature>
<dbReference type="SUPFAM" id="SSF47384">
    <property type="entry name" value="Homodimeric domain of signal transducing histidine kinase"/>
    <property type="match status" value="1"/>
</dbReference>
<dbReference type="STRING" id="169679.CSACC_11880"/>
<dbReference type="Pfam" id="PF02518">
    <property type="entry name" value="HATPase_c"/>
    <property type="match status" value="1"/>
</dbReference>
<dbReference type="Proteomes" id="UP000191154">
    <property type="component" value="Unassembled WGS sequence"/>
</dbReference>
<dbReference type="Gene3D" id="1.10.287.130">
    <property type="match status" value="1"/>
</dbReference>
<dbReference type="PANTHER" id="PTHR43547">
    <property type="entry name" value="TWO-COMPONENT HISTIDINE KINASE"/>
    <property type="match status" value="1"/>
</dbReference>
<protein>
    <recommendedName>
        <fullName evidence="2">histidine kinase</fullName>
        <ecNumber evidence="2">2.7.13.3</ecNumber>
    </recommendedName>
</protein>
<comment type="caution">
    <text evidence="9">The sequence shown here is derived from an EMBL/GenBank/DDBJ whole genome shotgun (WGS) entry which is preliminary data.</text>
</comment>
<reference evidence="9 10" key="1">
    <citation type="submission" date="2016-05" db="EMBL/GenBank/DDBJ databases">
        <title>Microbial solvent formation.</title>
        <authorList>
            <person name="Poehlein A."/>
            <person name="Montoya Solano J.D."/>
            <person name="Flitsch S."/>
            <person name="Krabben P."/>
            <person name="Duerre P."/>
            <person name="Daniel R."/>
        </authorList>
    </citation>
    <scope>NUCLEOTIDE SEQUENCE [LARGE SCALE GENOMIC DNA]</scope>
    <source>
        <strain evidence="9 10">L1-8</strain>
    </source>
</reference>
<dbReference type="InterPro" id="IPR004358">
    <property type="entry name" value="Sig_transdc_His_kin-like_C"/>
</dbReference>
<evidence type="ECO:0000256" key="5">
    <source>
        <dbReference type="ARBA" id="ARBA00023012"/>
    </source>
</evidence>
<keyword evidence="7" id="KW-0472">Membrane</keyword>
<feature type="transmembrane region" description="Helical" evidence="7">
    <location>
        <begin position="135"/>
        <end position="156"/>
    </location>
</feature>
<dbReference type="SMART" id="SM00387">
    <property type="entry name" value="HATPase_c"/>
    <property type="match status" value="1"/>
</dbReference>
<feature type="transmembrane region" description="Helical" evidence="7">
    <location>
        <begin position="208"/>
        <end position="227"/>
    </location>
</feature>
<feature type="transmembrane region" description="Helical" evidence="7">
    <location>
        <begin position="106"/>
        <end position="123"/>
    </location>
</feature>
<dbReference type="EC" id="2.7.13.3" evidence="2"/>
<accession>A0A1S8MRJ0</accession>
<dbReference type="SUPFAM" id="SSF55874">
    <property type="entry name" value="ATPase domain of HSP90 chaperone/DNA topoisomerase II/histidine kinase"/>
    <property type="match status" value="1"/>
</dbReference>
<proteinExistence type="predicted"/>
<feature type="coiled-coil region" evidence="6">
    <location>
        <begin position="253"/>
        <end position="280"/>
    </location>
</feature>
<dbReference type="InterPro" id="IPR036097">
    <property type="entry name" value="HisK_dim/P_sf"/>
</dbReference>
<dbReference type="GO" id="GO:0000155">
    <property type="term" value="F:phosphorelay sensor kinase activity"/>
    <property type="evidence" value="ECO:0007669"/>
    <property type="project" value="InterPro"/>
</dbReference>
<dbReference type="PRINTS" id="PR00344">
    <property type="entry name" value="BCTRLSENSOR"/>
</dbReference>
<dbReference type="EMBL" id="LZYZ01000009">
    <property type="protein sequence ID" value="OOM06782.1"/>
    <property type="molecule type" value="Genomic_DNA"/>
</dbReference>
<dbReference type="PANTHER" id="PTHR43547:SF2">
    <property type="entry name" value="HYBRID SIGNAL TRANSDUCTION HISTIDINE KINASE C"/>
    <property type="match status" value="1"/>
</dbReference>
<keyword evidence="5" id="KW-0902">Two-component regulatory system</keyword>
<dbReference type="AlphaFoldDB" id="A0A1S8MRJ0"/>
<organism evidence="9 10">
    <name type="scientific">Clostridium saccharobutylicum</name>
    <dbReference type="NCBI Taxonomy" id="169679"/>
    <lineage>
        <taxon>Bacteria</taxon>
        <taxon>Bacillati</taxon>
        <taxon>Bacillota</taxon>
        <taxon>Clostridia</taxon>
        <taxon>Eubacteriales</taxon>
        <taxon>Clostridiaceae</taxon>
        <taxon>Clostridium</taxon>
    </lineage>
</organism>
<keyword evidence="3" id="KW-0597">Phosphoprotein</keyword>
<dbReference type="Gene3D" id="3.30.565.10">
    <property type="entry name" value="Histidine kinase-like ATPase, C-terminal domain"/>
    <property type="match status" value="1"/>
</dbReference>
<dbReference type="PROSITE" id="PS50109">
    <property type="entry name" value="HIS_KIN"/>
    <property type="match status" value="1"/>
</dbReference>
<keyword evidence="9" id="KW-0808">Transferase</keyword>
<keyword evidence="4 9" id="KW-0418">Kinase</keyword>
<evidence type="ECO:0000313" key="10">
    <source>
        <dbReference type="Proteomes" id="UP000191154"/>
    </source>
</evidence>
<evidence type="ECO:0000259" key="8">
    <source>
        <dbReference type="PROSITE" id="PS50109"/>
    </source>
</evidence>
<feature type="transmembrane region" description="Helical" evidence="7">
    <location>
        <begin position="168"/>
        <end position="196"/>
    </location>
</feature>
<comment type="catalytic activity">
    <reaction evidence="1">
        <text>ATP + protein L-histidine = ADP + protein N-phospho-L-histidine.</text>
        <dbReference type="EC" id="2.7.13.3"/>
    </reaction>
</comment>
<evidence type="ECO:0000256" key="6">
    <source>
        <dbReference type="SAM" id="Coils"/>
    </source>
</evidence>
<evidence type="ECO:0000256" key="1">
    <source>
        <dbReference type="ARBA" id="ARBA00000085"/>
    </source>
</evidence>
<dbReference type="SMART" id="SM00388">
    <property type="entry name" value="HisKA"/>
    <property type="match status" value="1"/>
</dbReference>
<dbReference type="InterPro" id="IPR005467">
    <property type="entry name" value="His_kinase_dom"/>
</dbReference>
<dbReference type="RefSeq" id="WP_077867192.1">
    <property type="nucleotide sequence ID" value="NZ_LZYZ01000009.1"/>
</dbReference>
<evidence type="ECO:0000256" key="3">
    <source>
        <dbReference type="ARBA" id="ARBA00022553"/>
    </source>
</evidence>
<keyword evidence="6" id="KW-0175">Coiled coil</keyword>
<feature type="transmembrane region" description="Helical" evidence="7">
    <location>
        <begin position="21"/>
        <end position="39"/>
    </location>
</feature>
<gene>
    <name evidence="9" type="primary">yycG_3</name>
    <name evidence="9" type="ORF">CLOSAC_42120</name>
</gene>
<evidence type="ECO:0000256" key="4">
    <source>
        <dbReference type="ARBA" id="ARBA00022777"/>
    </source>
</evidence>
<dbReference type="InterPro" id="IPR003661">
    <property type="entry name" value="HisK_dim/P_dom"/>
</dbReference>
<feature type="domain" description="Histidine kinase" evidence="8">
    <location>
        <begin position="426"/>
        <end position="645"/>
    </location>
</feature>
<dbReference type="CDD" id="cd00082">
    <property type="entry name" value="HisKA"/>
    <property type="match status" value="1"/>
</dbReference>
<evidence type="ECO:0000313" key="9">
    <source>
        <dbReference type="EMBL" id="OOM06782.1"/>
    </source>
</evidence>
<keyword evidence="7" id="KW-0812">Transmembrane</keyword>